<dbReference type="InterPro" id="IPR015266">
    <property type="entry name" value="DUF1947"/>
</dbReference>
<evidence type="ECO:0000313" key="2">
    <source>
        <dbReference type="EMBL" id="BAB60608.1"/>
    </source>
</evidence>
<dbReference type="GO" id="GO:0003723">
    <property type="term" value="F:RNA binding"/>
    <property type="evidence" value="ECO:0007669"/>
    <property type="project" value="InterPro"/>
</dbReference>
<dbReference type="SUPFAM" id="SSF88802">
    <property type="entry name" value="Pre-PUA domain"/>
    <property type="match status" value="1"/>
</dbReference>
<dbReference type="AlphaFoldDB" id="Q978F1"/>
<evidence type="ECO:0000313" key="3">
    <source>
        <dbReference type="Proteomes" id="UP000001017"/>
    </source>
</evidence>
<dbReference type="PhylomeDB" id="Q978F1"/>
<dbReference type="HOGENOM" id="CLU_090468_1_1_2"/>
<dbReference type="InterPro" id="IPR036974">
    <property type="entry name" value="PUA_sf"/>
</dbReference>
<dbReference type="InterPro" id="IPR002478">
    <property type="entry name" value="PUA"/>
</dbReference>
<dbReference type="InterPro" id="IPR004521">
    <property type="entry name" value="Uncharacterised_CHP00451"/>
</dbReference>
<dbReference type="SMART" id="SM00359">
    <property type="entry name" value="PUA"/>
    <property type="match status" value="1"/>
</dbReference>
<evidence type="ECO:0000259" key="1">
    <source>
        <dbReference type="SMART" id="SM00359"/>
    </source>
</evidence>
<proteinExistence type="predicted"/>
<accession>Q978F1</accession>
<dbReference type="RefSeq" id="WP_010917697.1">
    <property type="nucleotide sequence ID" value="NC_002689.2"/>
</dbReference>
<dbReference type="InterPro" id="IPR016437">
    <property type="entry name" value="MCT-1/Tma20"/>
</dbReference>
<reference evidence="2 3" key="1">
    <citation type="journal article" date="1999" name="Proc. Jpn. Acad.">
        <title>Determination of the complete genomic DNA sequence of Thermoplasma volvanium GSS1.</title>
        <authorList>
            <person name="Kawashima T."/>
            <person name="Yamamoto Y."/>
            <person name="Aramaki H."/>
            <person name="Nunoshiba T."/>
            <person name="Kawamoto T."/>
            <person name="Watanabe K."/>
            <person name="Yamazaki M."/>
            <person name="Kanehori K."/>
            <person name="Amano N."/>
            <person name="Ohya Y."/>
            <person name="Makino K."/>
            <person name="Suzuki M."/>
        </authorList>
    </citation>
    <scope>NUCLEOTIDE SEQUENCE [LARGE SCALE GENOMIC DNA]</scope>
    <source>
        <strain evidence="3">ATCC 51530 / DSM 4299 / JCM 9571 / NBRC 15438 / GSS1</strain>
    </source>
</reference>
<feature type="domain" description="PUA" evidence="1">
    <location>
        <begin position="71"/>
        <end position="145"/>
    </location>
</feature>
<dbReference type="Pfam" id="PF01472">
    <property type="entry name" value="PUA"/>
    <property type="match status" value="1"/>
</dbReference>
<sequence>MTQKHFLSKRELKVLVSSAAEIGIDLSGEEVEVSSSHKVSCYYIKGKPMAFQTDRLIPSVYLLNYKNPEKRAVVVDAGAEPHIINGSNVFAQGILSIDSSIKKGDIVFIKSEKGYFIGVGIAERNAEEIMNEKKGLAVRLIHHPDDDLMKAFS</sequence>
<dbReference type="CDD" id="cd07953">
    <property type="entry name" value="PUA"/>
    <property type="match status" value="1"/>
</dbReference>
<dbReference type="SUPFAM" id="SSF88697">
    <property type="entry name" value="PUA domain-like"/>
    <property type="match status" value="1"/>
</dbReference>
<dbReference type="GO" id="GO:0001731">
    <property type="term" value="P:formation of translation preinitiation complex"/>
    <property type="evidence" value="ECO:0007669"/>
    <property type="project" value="TreeGrafter"/>
</dbReference>
<dbReference type="eggNOG" id="arCOG00985">
    <property type="taxonomic scope" value="Archaea"/>
</dbReference>
<dbReference type="EMBL" id="BA000011">
    <property type="protein sequence ID" value="BAB60608.1"/>
    <property type="molecule type" value="Genomic_DNA"/>
</dbReference>
<dbReference type="Gene3D" id="2.30.130.10">
    <property type="entry name" value="PUA domain"/>
    <property type="match status" value="1"/>
</dbReference>
<organism evidence="2 3">
    <name type="scientific">Thermoplasma volcanium (strain ATCC 51530 / DSM 4299 / JCM 9571 / NBRC 15438 / GSS1)</name>
    <dbReference type="NCBI Taxonomy" id="273116"/>
    <lineage>
        <taxon>Archaea</taxon>
        <taxon>Methanobacteriati</taxon>
        <taxon>Thermoplasmatota</taxon>
        <taxon>Thermoplasmata</taxon>
        <taxon>Thermoplasmatales</taxon>
        <taxon>Thermoplasmataceae</taxon>
        <taxon>Thermoplasma</taxon>
    </lineage>
</organism>
<dbReference type="Proteomes" id="UP000001017">
    <property type="component" value="Chromosome"/>
</dbReference>
<name>Q978F1_THEVO</name>
<dbReference type="InterPro" id="IPR022430">
    <property type="entry name" value="CHP03684"/>
</dbReference>
<reference evidence="2 3" key="2">
    <citation type="journal article" date="2000" name="Proc. Natl. Acad. Sci. U.S.A.">
        <title>Archaeal adaptation to higher temperatures revealed by genomic sequence of Thermoplasma volcanium.</title>
        <authorList>
            <person name="Kawashima T."/>
            <person name="Amano N."/>
            <person name="Koike H."/>
            <person name="Makino S."/>
            <person name="Higuchi S."/>
            <person name="Kawashima-Ohya Y."/>
            <person name="Watanabe K."/>
            <person name="Yamazaki M."/>
            <person name="Kanehori K."/>
            <person name="Kawamoto T."/>
            <person name="Nunoshiba T."/>
            <person name="Yamamoto Y."/>
            <person name="Aramaki H."/>
            <person name="Makino K."/>
            <person name="Suzuki M."/>
        </authorList>
    </citation>
    <scope>NUCLEOTIDE SEQUENCE [LARGE SCALE GENOMIC DNA]</scope>
    <source>
        <strain evidence="3">ATCC 51530 / DSM 4299 / JCM 9571 / NBRC 15438 / GSS1</strain>
    </source>
</reference>
<dbReference type="KEGG" id="tvo:TVG1515782"/>
<dbReference type="PANTHER" id="PTHR22798">
    <property type="entry name" value="MCT-1 PROTEIN"/>
    <property type="match status" value="1"/>
</dbReference>
<dbReference type="Pfam" id="PF09183">
    <property type="entry name" value="DUF1947"/>
    <property type="match status" value="1"/>
</dbReference>
<dbReference type="NCBIfam" id="TIGR00451">
    <property type="entry name" value="unchar_dom_2"/>
    <property type="match status" value="1"/>
</dbReference>
<dbReference type="NCBIfam" id="TIGR03684">
    <property type="entry name" value="arCOG00985"/>
    <property type="match status" value="1"/>
</dbReference>
<dbReference type="PIRSF" id="PIRSF005067">
    <property type="entry name" value="Tma_RNA-bind_prd"/>
    <property type="match status" value="1"/>
</dbReference>
<dbReference type="GeneID" id="1442157"/>
<dbReference type="PANTHER" id="PTHR22798:SF0">
    <property type="entry name" value="MALIGNANT T-CELL-AMPLIFIED SEQUENCE 1"/>
    <property type="match status" value="1"/>
</dbReference>
<dbReference type="InterPro" id="IPR015947">
    <property type="entry name" value="PUA-like_sf"/>
</dbReference>
<dbReference type="PaxDb" id="273116-14325705"/>
<keyword evidence="3" id="KW-1185">Reference proteome</keyword>
<gene>
    <name evidence="2" type="ORF">TVG1515782</name>
</gene>
<dbReference type="STRING" id="273116.gene:9382278"/>
<dbReference type="Gene3D" id="3.10.450.120">
    <property type="entry name" value="Pre-PUA domain, domain 1"/>
    <property type="match status" value="1"/>
</dbReference>
<dbReference type="OrthoDB" id="27972at2157"/>
<dbReference type="PROSITE" id="PS50890">
    <property type="entry name" value="PUA"/>
    <property type="match status" value="1"/>
</dbReference>
<protein>
    <recommendedName>
        <fullName evidence="1">PUA domain-containing protein</fullName>
    </recommendedName>
</protein>